<reference evidence="3" key="1">
    <citation type="journal article" date="2019" name="Int. J. Syst. Evol. Microbiol.">
        <title>The Global Catalogue of Microorganisms (GCM) 10K type strain sequencing project: providing services to taxonomists for standard genome sequencing and annotation.</title>
        <authorList>
            <consortium name="The Broad Institute Genomics Platform"/>
            <consortium name="The Broad Institute Genome Sequencing Center for Infectious Disease"/>
            <person name="Wu L."/>
            <person name="Ma J."/>
        </authorList>
    </citation>
    <scope>NUCLEOTIDE SEQUENCE [LARGE SCALE GENOMIC DNA]</scope>
    <source>
        <strain evidence="3">CCUG 15531</strain>
    </source>
</reference>
<keyword evidence="1" id="KW-0472">Membrane</keyword>
<evidence type="ECO:0000256" key="1">
    <source>
        <dbReference type="SAM" id="Phobius"/>
    </source>
</evidence>
<comment type="caution">
    <text evidence="2">The sequence shown here is derived from an EMBL/GenBank/DDBJ whole genome shotgun (WGS) entry which is preliminary data.</text>
</comment>
<keyword evidence="1" id="KW-0812">Transmembrane</keyword>
<feature type="transmembrane region" description="Helical" evidence="1">
    <location>
        <begin position="35"/>
        <end position="52"/>
    </location>
</feature>
<dbReference type="Proteomes" id="UP001597227">
    <property type="component" value="Unassembled WGS sequence"/>
</dbReference>
<keyword evidence="1" id="KW-1133">Transmembrane helix</keyword>
<accession>A0ABW4MM65</accession>
<name>A0ABW4MM65_9BACI</name>
<dbReference type="RefSeq" id="WP_388036863.1">
    <property type="nucleotide sequence ID" value="NZ_JBHUEK010000010.1"/>
</dbReference>
<sequence length="69" mass="7937">MDNIEKEPQAKTDNRNYNKIRVNNHINFTVNFGDSLNLLALIAGVFFIKTISKKTKQKPPKRKKALILP</sequence>
<organism evidence="2 3">
    <name type="scientific">Fredinandcohnia salidurans</name>
    <dbReference type="NCBI Taxonomy" id="2595041"/>
    <lineage>
        <taxon>Bacteria</taxon>
        <taxon>Bacillati</taxon>
        <taxon>Bacillota</taxon>
        <taxon>Bacilli</taxon>
        <taxon>Bacillales</taxon>
        <taxon>Bacillaceae</taxon>
        <taxon>Fredinandcohnia</taxon>
    </lineage>
</organism>
<protein>
    <submittedName>
        <fullName evidence="2">Uncharacterized protein</fullName>
    </submittedName>
</protein>
<keyword evidence="3" id="KW-1185">Reference proteome</keyword>
<gene>
    <name evidence="2" type="ORF">ACFSFW_07815</name>
</gene>
<evidence type="ECO:0000313" key="2">
    <source>
        <dbReference type="EMBL" id="MFD1778571.1"/>
    </source>
</evidence>
<evidence type="ECO:0000313" key="3">
    <source>
        <dbReference type="Proteomes" id="UP001597227"/>
    </source>
</evidence>
<dbReference type="EMBL" id="JBHUEK010000010">
    <property type="protein sequence ID" value="MFD1778571.1"/>
    <property type="molecule type" value="Genomic_DNA"/>
</dbReference>
<proteinExistence type="predicted"/>